<dbReference type="STRING" id="102285.A0A0R3U0L3"/>
<name>A0A0R3U0L3_RODNA</name>
<dbReference type="AlphaFoldDB" id="A0A0R3U0L3"/>
<accession>A0A0R3U0L3</accession>
<protein>
    <submittedName>
        <fullName evidence="1">ABC transmembrane type-1 domain-containing protein</fullName>
    </submittedName>
</protein>
<sequence>LVIVLIFWSMYTIFSSAILIRPSSANDAHAAISRLFRIMRAGFFQMFGEFNLEELLEHYG</sequence>
<proteinExistence type="predicted"/>
<reference evidence="1" key="1">
    <citation type="submission" date="2017-02" db="UniProtKB">
        <authorList>
            <consortium name="WormBaseParasite"/>
        </authorList>
    </citation>
    <scope>IDENTIFICATION</scope>
</reference>
<organism evidence="1">
    <name type="scientific">Rodentolepis nana</name>
    <name type="common">Dwarf tapeworm</name>
    <name type="synonym">Hymenolepis nana</name>
    <dbReference type="NCBI Taxonomy" id="102285"/>
    <lineage>
        <taxon>Eukaryota</taxon>
        <taxon>Metazoa</taxon>
        <taxon>Spiralia</taxon>
        <taxon>Lophotrochozoa</taxon>
        <taxon>Platyhelminthes</taxon>
        <taxon>Cestoda</taxon>
        <taxon>Eucestoda</taxon>
        <taxon>Cyclophyllidea</taxon>
        <taxon>Hymenolepididae</taxon>
        <taxon>Rodentolepis</taxon>
    </lineage>
</organism>
<dbReference type="WBParaSite" id="HNAJ_0001366201-mRNA-1">
    <property type="protein sequence ID" value="HNAJ_0001366201-mRNA-1"/>
    <property type="gene ID" value="HNAJ_0001366201"/>
</dbReference>
<evidence type="ECO:0000313" key="1">
    <source>
        <dbReference type="WBParaSite" id="HNAJ_0001366201-mRNA-1"/>
    </source>
</evidence>